<dbReference type="SUPFAM" id="SSF46785">
    <property type="entry name" value="Winged helix' DNA-binding domain"/>
    <property type="match status" value="1"/>
</dbReference>
<evidence type="ECO:0000256" key="3">
    <source>
        <dbReference type="ARBA" id="ARBA00023163"/>
    </source>
</evidence>
<evidence type="ECO:0000259" key="4">
    <source>
        <dbReference type="PROSITE" id="PS51063"/>
    </source>
</evidence>
<accession>A0A840F7Q5</accession>
<dbReference type="CDD" id="cd00038">
    <property type="entry name" value="CAP_ED"/>
    <property type="match status" value="1"/>
</dbReference>
<dbReference type="Pfam" id="PF13545">
    <property type="entry name" value="HTH_Crp_2"/>
    <property type="match status" value="1"/>
</dbReference>
<dbReference type="GO" id="GO:0006355">
    <property type="term" value="P:regulation of DNA-templated transcription"/>
    <property type="evidence" value="ECO:0007669"/>
    <property type="project" value="InterPro"/>
</dbReference>
<dbReference type="SMART" id="SM00419">
    <property type="entry name" value="HTH_CRP"/>
    <property type="match status" value="1"/>
</dbReference>
<proteinExistence type="predicted"/>
<feature type="domain" description="HTH crp-type" evidence="4">
    <location>
        <begin position="159"/>
        <end position="233"/>
    </location>
</feature>
<protein>
    <submittedName>
        <fullName evidence="5">CRP-like cAMP-binding protein</fullName>
    </submittedName>
</protein>
<dbReference type="EMBL" id="JACIEV010000010">
    <property type="protein sequence ID" value="MBB4155283.1"/>
    <property type="molecule type" value="Genomic_DNA"/>
</dbReference>
<evidence type="ECO:0000313" key="5">
    <source>
        <dbReference type="EMBL" id="MBB4155283.1"/>
    </source>
</evidence>
<dbReference type="InterPro" id="IPR012318">
    <property type="entry name" value="HTH_CRP"/>
</dbReference>
<dbReference type="Gene3D" id="1.10.10.10">
    <property type="entry name" value="Winged helix-like DNA-binding domain superfamily/Winged helix DNA-binding domain"/>
    <property type="match status" value="1"/>
</dbReference>
<dbReference type="AlphaFoldDB" id="A0A840F7Q5"/>
<keyword evidence="2" id="KW-0238">DNA-binding</keyword>
<dbReference type="InterPro" id="IPR014710">
    <property type="entry name" value="RmlC-like_jellyroll"/>
</dbReference>
<dbReference type="InterPro" id="IPR018490">
    <property type="entry name" value="cNMP-bd_dom_sf"/>
</dbReference>
<keyword evidence="6" id="KW-1185">Reference proteome</keyword>
<name>A0A840F7Q5_9SPHN</name>
<dbReference type="Pfam" id="PF00027">
    <property type="entry name" value="cNMP_binding"/>
    <property type="match status" value="1"/>
</dbReference>
<dbReference type="Proteomes" id="UP000529795">
    <property type="component" value="Unassembled WGS sequence"/>
</dbReference>
<sequence length="251" mass="28265">MDQITSIATTSDETLVTRGFLAGRGRDRLSGDDRLALDQAVVDIKQLPARRTLVRAGDVVEQSTMLLEGFMCRYMDDRDGFRQLVAVHVPGDFVDLHAFPMRRLDHDVATLSACTVAVVPHEALSDITNERPALTRALWFSTLLDAAMHREWIFRLGRLGAEGRLAHFFMETATRMRMVGLVENDRFHLPLTQADIAEACGLTGVHVNRTLRSLREQELMTFSHGEVKILDPKRMTAIGEFEPAYLYGDPR</sequence>
<evidence type="ECO:0000313" key="6">
    <source>
        <dbReference type="Proteomes" id="UP000529795"/>
    </source>
</evidence>
<keyword evidence="1" id="KW-0805">Transcription regulation</keyword>
<keyword evidence="3" id="KW-0804">Transcription</keyword>
<dbReference type="GO" id="GO:0003677">
    <property type="term" value="F:DNA binding"/>
    <property type="evidence" value="ECO:0007669"/>
    <property type="project" value="UniProtKB-KW"/>
</dbReference>
<organism evidence="5 6">
    <name type="scientific">Sphingomonas jinjuensis</name>
    <dbReference type="NCBI Taxonomy" id="535907"/>
    <lineage>
        <taxon>Bacteria</taxon>
        <taxon>Pseudomonadati</taxon>
        <taxon>Pseudomonadota</taxon>
        <taxon>Alphaproteobacteria</taxon>
        <taxon>Sphingomonadales</taxon>
        <taxon>Sphingomonadaceae</taxon>
        <taxon>Sphingomonas</taxon>
    </lineage>
</organism>
<dbReference type="SUPFAM" id="SSF51206">
    <property type="entry name" value="cAMP-binding domain-like"/>
    <property type="match status" value="1"/>
</dbReference>
<gene>
    <name evidence="5" type="ORF">GGQ80_003201</name>
</gene>
<evidence type="ECO:0000256" key="1">
    <source>
        <dbReference type="ARBA" id="ARBA00023015"/>
    </source>
</evidence>
<dbReference type="InterPro" id="IPR036388">
    <property type="entry name" value="WH-like_DNA-bd_sf"/>
</dbReference>
<comment type="caution">
    <text evidence="5">The sequence shown here is derived from an EMBL/GenBank/DDBJ whole genome shotgun (WGS) entry which is preliminary data.</text>
</comment>
<dbReference type="InterPro" id="IPR000595">
    <property type="entry name" value="cNMP-bd_dom"/>
</dbReference>
<dbReference type="Gene3D" id="2.60.120.10">
    <property type="entry name" value="Jelly Rolls"/>
    <property type="match status" value="1"/>
</dbReference>
<reference evidence="5 6" key="1">
    <citation type="submission" date="2020-08" db="EMBL/GenBank/DDBJ databases">
        <title>Genomic Encyclopedia of Type Strains, Phase IV (KMG-IV): sequencing the most valuable type-strain genomes for metagenomic binning, comparative biology and taxonomic classification.</title>
        <authorList>
            <person name="Goeker M."/>
        </authorList>
    </citation>
    <scope>NUCLEOTIDE SEQUENCE [LARGE SCALE GENOMIC DNA]</scope>
    <source>
        <strain evidence="5 6">YC6723</strain>
    </source>
</reference>
<dbReference type="InterPro" id="IPR036390">
    <property type="entry name" value="WH_DNA-bd_sf"/>
</dbReference>
<evidence type="ECO:0000256" key="2">
    <source>
        <dbReference type="ARBA" id="ARBA00023125"/>
    </source>
</evidence>
<dbReference type="PROSITE" id="PS51063">
    <property type="entry name" value="HTH_CRP_2"/>
    <property type="match status" value="1"/>
</dbReference>